<dbReference type="Gene3D" id="1.20.58.90">
    <property type="match status" value="1"/>
</dbReference>
<keyword evidence="5" id="KW-0963">Cytoplasm</keyword>
<evidence type="ECO:0000313" key="16">
    <source>
        <dbReference type="Proteomes" id="UP000243605"/>
    </source>
</evidence>
<keyword evidence="6 15" id="KW-0808">Transferase</keyword>
<feature type="region of interest" description="Disordered" evidence="14">
    <location>
        <begin position="264"/>
        <end position="287"/>
    </location>
</feature>
<evidence type="ECO:0000256" key="9">
    <source>
        <dbReference type="ARBA" id="ARBA00023315"/>
    </source>
</evidence>
<keyword evidence="16" id="KW-1185">Reference proteome</keyword>
<dbReference type="InterPro" id="IPR010978">
    <property type="entry name" value="tRNA-bd_arm"/>
</dbReference>
<evidence type="ECO:0000256" key="4">
    <source>
        <dbReference type="ARBA" id="ARBA00016236"/>
    </source>
</evidence>
<evidence type="ECO:0000256" key="7">
    <source>
        <dbReference type="ARBA" id="ARBA00022960"/>
    </source>
</evidence>
<feature type="compositionally biased region" description="Basic residues" evidence="14">
    <location>
        <begin position="276"/>
        <end position="287"/>
    </location>
</feature>
<dbReference type="EMBL" id="FOIT01000001">
    <property type="protein sequence ID" value="SEV88464.1"/>
    <property type="molecule type" value="Genomic_DNA"/>
</dbReference>
<dbReference type="GO" id="GO:0005737">
    <property type="term" value="C:cytoplasm"/>
    <property type="evidence" value="ECO:0007669"/>
    <property type="project" value="UniProtKB-SubCell"/>
</dbReference>
<dbReference type="RefSeq" id="WP_091473951.1">
    <property type="nucleotide sequence ID" value="NZ_FOIT01000001.1"/>
</dbReference>
<evidence type="ECO:0000256" key="1">
    <source>
        <dbReference type="ARBA" id="ARBA00004496"/>
    </source>
</evidence>
<dbReference type="GO" id="GO:0071555">
    <property type="term" value="P:cell wall organization"/>
    <property type="evidence" value="ECO:0007669"/>
    <property type="project" value="UniProtKB-KW"/>
</dbReference>
<comment type="similarity">
    <text evidence="2">Belongs to the FemABX family.</text>
</comment>
<evidence type="ECO:0000256" key="10">
    <source>
        <dbReference type="ARBA" id="ARBA00023316"/>
    </source>
</evidence>
<comment type="catalytic activity">
    <reaction evidence="13">
        <text>beta-D-GlcNAc-(1-&gt;4)-Mur2Ac(oyl-L-Ala-D-isoglutaminyl-L-Lys-(N(6)-Gly)-D-Ala-D-Ala)-di-trans,octa-cis-undecaprenyl diphosphate + 2 glycyl-tRNA(Gly) = MurNAc-L-Ala-D-isoglutaminyl-L-Lys-(N(6)-tri-Gly)-D-Ala-D-Ala-diphospho-di-trans,octa-cis-undecaprenyl-GlcNAc + 2 tRNA(Gly) + 2 H(+)</text>
        <dbReference type="Rhea" id="RHEA:30439"/>
        <dbReference type="Rhea" id="RHEA-COMP:9664"/>
        <dbReference type="Rhea" id="RHEA-COMP:9683"/>
        <dbReference type="ChEBI" id="CHEBI:15378"/>
        <dbReference type="ChEBI" id="CHEBI:62234"/>
        <dbReference type="ChEBI" id="CHEBI:62235"/>
        <dbReference type="ChEBI" id="CHEBI:78442"/>
        <dbReference type="ChEBI" id="CHEBI:78522"/>
        <dbReference type="EC" id="2.3.2.17"/>
    </reaction>
</comment>
<dbReference type="SUPFAM" id="SSF46589">
    <property type="entry name" value="tRNA-binding arm"/>
    <property type="match status" value="1"/>
</dbReference>
<evidence type="ECO:0000256" key="14">
    <source>
        <dbReference type="SAM" id="MobiDB-lite"/>
    </source>
</evidence>
<evidence type="ECO:0000256" key="6">
    <source>
        <dbReference type="ARBA" id="ARBA00022679"/>
    </source>
</evidence>
<evidence type="ECO:0000256" key="3">
    <source>
        <dbReference type="ARBA" id="ARBA00012466"/>
    </source>
</evidence>
<gene>
    <name evidence="15" type="ORF">SAMN05192557_0723</name>
</gene>
<dbReference type="EC" id="2.3.2.17" evidence="3"/>
<comment type="subcellular location">
    <subcellularLocation>
        <location evidence="1">Cytoplasm</location>
    </subcellularLocation>
</comment>
<keyword evidence="9" id="KW-0012">Acyltransferase</keyword>
<evidence type="ECO:0000256" key="11">
    <source>
        <dbReference type="ARBA" id="ARBA00030706"/>
    </source>
</evidence>
<dbReference type="SUPFAM" id="SSF55729">
    <property type="entry name" value="Acyl-CoA N-acyltransferases (Nat)"/>
    <property type="match status" value="2"/>
</dbReference>
<dbReference type="GO" id="GO:0009252">
    <property type="term" value="P:peptidoglycan biosynthetic process"/>
    <property type="evidence" value="ECO:0007669"/>
    <property type="project" value="UniProtKB-KW"/>
</dbReference>
<dbReference type="GO" id="GO:0008360">
    <property type="term" value="P:regulation of cell shape"/>
    <property type="evidence" value="ECO:0007669"/>
    <property type="project" value="UniProtKB-KW"/>
</dbReference>
<dbReference type="PANTHER" id="PTHR36174">
    <property type="entry name" value="LIPID II:GLYCINE GLYCYLTRANSFERASE"/>
    <property type="match status" value="1"/>
</dbReference>
<dbReference type="GO" id="GO:0016755">
    <property type="term" value="F:aminoacyltransferase activity"/>
    <property type="evidence" value="ECO:0007669"/>
    <property type="project" value="InterPro"/>
</dbReference>
<evidence type="ECO:0000256" key="2">
    <source>
        <dbReference type="ARBA" id="ARBA00009943"/>
    </source>
</evidence>
<dbReference type="AlphaFoldDB" id="A0A662Z5E8"/>
<evidence type="ECO:0000313" key="15">
    <source>
        <dbReference type="EMBL" id="SEV88464.1"/>
    </source>
</evidence>
<keyword evidence="7" id="KW-0133">Cell shape</keyword>
<dbReference type="Proteomes" id="UP000243605">
    <property type="component" value="Unassembled WGS sequence"/>
</dbReference>
<evidence type="ECO:0000256" key="13">
    <source>
        <dbReference type="ARBA" id="ARBA00047483"/>
    </source>
</evidence>
<dbReference type="Pfam" id="PF02388">
    <property type="entry name" value="FemAB"/>
    <property type="match status" value="1"/>
</dbReference>
<dbReference type="GO" id="GO:0000166">
    <property type="term" value="F:nucleotide binding"/>
    <property type="evidence" value="ECO:0007669"/>
    <property type="project" value="InterPro"/>
</dbReference>
<keyword evidence="10" id="KW-0961">Cell wall biogenesis/degradation</keyword>
<keyword evidence="8" id="KW-0573">Peptidoglycan synthesis</keyword>
<dbReference type="Gene3D" id="3.40.630.30">
    <property type="match status" value="2"/>
</dbReference>
<organism evidence="15 16">
    <name type="scientific">Aliicoccus persicus</name>
    <dbReference type="NCBI Taxonomy" id="930138"/>
    <lineage>
        <taxon>Bacteria</taxon>
        <taxon>Bacillati</taxon>
        <taxon>Bacillota</taxon>
        <taxon>Bacilli</taxon>
        <taxon>Bacillales</taxon>
        <taxon>Staphylococcaceae</taxon>
        <taxon>Aliicoccus</taxon>
    </lineage>
</organism>
<dbReference type="InterPro" id="IPR003447">
    <property type="entry name" value="FEMABX"/>
</dbReference>
<dbReference type="PROSITE" id="PS51191">
    <property type="entry name" value="FEMABX"/>
    <property type="match status" value="1"/>
</dbReference>
<protein>
    <recommendedName>
        <fullName evidence="4">Aminoacyltransferase FemA</fullName>
        <ecNumber evidence="3">2.3.2.17</ecNumber>
    </recommendedName>
    <alternativeName>
        <fullName evidence="12">Factor essential for expression of methicillin resistance A</fullName>
    </alternativeName>
    <alternativeName>
        <fullName evidence="11">N-acetylmuramoyl-L-alanyl-D-glutamyl-L-lysyl-(N6-glycyl)-D-alanyl-D-alanine-diphosphoundecaprenyl-N-acetylglucosamine:glycine glycyltransferase</fullName>
    </alternativeName>
</protein>
<reference evidence="15 16" key="1">
    <citation type="submission" date="2016-10" db="EMBL/GenBank/DDBJ databases">
        <authorList>
            <person name="Varghese N."/>
            <person name="Submissions S."/>
        </authorList>
    </citation>
    <scope>NUCLEOTIDE SEQUENCE [LARGE SCALE GENOMIC DNA]</scope>
    <source>
        <strain evidence="15 16">IBRC-M10081</strain>
    </source>
</reference>
<dbReference type="InterPro" id="IPR050644">
    <property type="entry name" value="PG_Glycine_Bridge_Synth"/>
</dbReference>
<sequence length="414" mass="49108">MYFSELTKEEFNTFMKENFSHYTQSIQNYDFLNKEDKKAYLVGVKKESGKVLAGCLLNQSRALKYFNYFYTHRGPVMNYKDLTLVEFFFTELDKFLKQHNCLYIRLDPHVLESIRNADGEVIQSFDNKLLMHLLKRHGYQHQGYDVGYSKIRQIRWLSVLDLSNKSLETLLKNMSYQTKRNIKKTEEMGVEVTTLPIDQTDRFFKLFKMAEEKHGFSFRDKEYFIKMQHVYKNNGMLKIAYINLNNYLKKLKQEVSESKKDIDNLEKKLADNPNSKKSKNKYKQTNNRHQKLLEKVEKAKRLKDKHGNNLDLSAALYVFNNHEVYYLSSGSNPELNEFMGAYALQWEMIKFAKKHQIDKYNFYGITGDFSNSAEDYGVQQFKKGFDARVEEYIGDFIKPCKPLLFKLFTLKNKI</sequence>
<dbReference type="PANTHER" id="PTHR36174:SF2">
    <property type="entry name" value="AMINOACYLTRANSFERASE FEMA"/>
    <property type="match status" value="1"/>
</dbReference>
<dbReference type="OrthoDB" id="2173585at2"/>
<evidence type="ECO:0000256" key="12">
    <source>
        <dbReference type="ARBA" id="ARBA00032233"/>
    </source>
</evidence>
<evidence type="ECO:0000256" key="5">
    <source>
        <dbReference type="ARBA" id="ARBA00022490"/>
    </source>
</evidence>
<name>A0A662Z5E8_9STAP</name>
<accession>A0A662Z5E8</accession>
<proteinExistence type="inferred from homology"/>
<dbReference type="InterPro" id="IPR016181">
    <property type="entry name" value="Acyl_CoA_acyltransferase"/>
</dbReference>
<evidence type="ECO:0000256" key="8">
    <source>
        <dbReference type="ARBA" id="ARBA00022984"/>
    </source>
</evidence>